<reference evidence="4" key="1">
    <citation type="journal article" date="2019" name="Int. J. Syst. Evol. Microbiol.">
        <title>The Global Catalogue of Microorganisms (GCM) 10K type strain sequencing project: providing services to taxonomists for standard genome sequencing and annotation.</title>
        <authorList>
            <consortium name="The Broad Institute Genomics Platform"/>
            <consortium name="The Broad Institute Genome Sequencing Center for Infectious Disease"/>
            <person name="Wu L."/>
            <person name="Ma J."/>
        </authorList>
    </citation>
    <scope>NUCLEOTIDE SEQUENCE [LARGE SCALE GENOMIC DNA]</scope>
    <source>
        <strain evidence="4">CCUG 66188</strain>
    </source>
</reference>
<dbReference type="CDD" id="cd05233">
    <property type="entry name" value="SDR_c"/>
    <property type="match status" value="1"/>
</dbReference>
<dbReference type="InterPro" id="IPR002347">
    <property type="entry name" value="SDR_fam"/>
</dbReference>
<dbReference type="PANTHER" id="PTHR43669">
    <property type="entry name" value="5-KETO-D-GLUCONATE 5-REDUCTASE"/>
    <property type="match status" value="1"/>
</dbReference>
<protein>
    <submittedName>
        <fullName evidence="3">SDR family NAD(P)-dependent oxidoreductase</fullName>
        <ecNumber evidence="3">1.1.1.-</ecNumber>
    </submittedName>
</protein>
<accession>A0ABW2B6D0</accession>
<dbReference type="PRINTS" id="PR00080">
    <property type="entry name" value="SDRFAMILY"/>
</dbReference>
<dbReference type="Pfam" id="PF13561">
    <property type="entry name" value="adh_short_C2"/>
    <property type="match status" value="1"/>
</dbReference>
<name>A0ABW2B6D0_9RHOB</name>
<evidence type="ECO:0000256" key="2">
    <source>
        <dbReference type="ARBA" id="ARBA00023002"/>
    </source>
</evidence>
<evidence type="ECO:0000256" key="1">
    <source>
        <dbReference type="ARBA" id="ARBA00006484"/>
    </source>
</evidence>
<dbReference type="PANTHER" id="PTHR43669:SF14">
    <property type="entry name" value="OXIDOREDUCTASE"/>
    <property type="match status" value="1"/>
</dbReference>
<dbReference type="EC" id="1.1.1.-" evidence="3"/>
<organism evidence="3 4">
    <name type="scientific">Sulfitobacter porphyrae</name>
    <dbReference type="NCBI Taxonomy" id="1246864"/>
    <lineage>
        <taxon>Bacteria</taxon>
        <taxon>Pseudomonadati</taxon>
        <taxon>Pseudomonadota</taxon>
        <taxon>Alphaproteobacteria</taxon>
        <taxon>Rhodobacterales</taxon>
        <taxon>Roseobacteraceae</taxon>
        <taxon>Sulfitobacter</taxon>
    </lineage>
</organism>
<dbReference type="NCBIfam" id="NF005559">
    <property type="entry name" value="PRK07231.1"/>
    <property type="match status" value="1"/>
</dbReference>
<evidence type="ECO:0000313" key="4">
    <source>
        <dbReference type="Proteomes" id="UP001596353"/>
    </source>
</evidence>
<evidence type="ECO:0000313" key="3">
    <source>
        <dbReference type="EMBL" id="MFC6760957.1"/>
    </source>
</evidence>
<dbReference type="Gene3D" id="3.40.50.720">
    <property type="entry name" value="NAD(P)-binding Rossmann-like Domain"/>
    <property type="match status" value="1"/>
</dbReference>
<sequence length="252" mass="26122">MTGRLVGRVALVTGGGRGIGRAISETYAREGAKIGVLDLKAEVAEEAADSIRSAGGEAVALTGNVAQRDDVFAAARDLEAAFGPVSVLVNNAMWNRYGPLEDQTEDMIGRMIDVGLKGVIWGYQAVLPQMRAAGGGAIVNIASPSAVLAMKHGIMYSAVKAAVAAATRSGAAEFGPDGIRVNAIAPGPTQTDGANMVVTDDGWERRRQRVPIGRLGQPQDIANAAVFLASEEASFITGDMIFVDGGITYAFS</sequence>
<dbReference type="EMBL" id="JBHSWG010000001">
    <property type="protein sequence ID" value="MFC6760957.1"/>
    <property type="molecule type" value="Genomic_DNA"/>
</dbReference>
<dbReference type="Proteomes" id="UP001596353">
    <property type="component" value="Unassembled WGS sequence"/>
</dbReference>
<keyword evidence="4" id="KW-1185">Reference proteome</keyword>
<proteinExistence type="inferred from homology"/>
<dbReference type="PRINTS" id="PR00081">
    <property type="entry name" value="GDHRDH"/>
</dbReference>
<dbReference type="InterPro" id="IPR036291">
    <property type="entry name" value="NAD(P)-bd_dom_sf"/>
</dbReference>
<dbReference type="SUPFAM" id="SSF51735">
    <property type="entry name" value="NAD(P)-binding Rossmann-fold domains"/>
    <property type="match status" value="1"/>
</dbReference>
<gene>
    <name evidence="3" type="ORF">ACFQFQ_18045</name>
</gene>
<keyword evidence="2 3" id="KW-0560">Oxidoreductase</keyword>
<comment type="caution">
    <text evidence="3">The sequence shown here is derived from an EMBL/GenBank/DDBJ whole genome shotgun (WGS) entry which is preliminary data.</text>
</comment>
<comment type="similarity">
    <text evidence="1">Belongs to the short-chain dehydrogenases/reductases (SDR) family.</text>
</comment>
<dbReference type="GO" id="GO:0016491">
    <property type="term" value="F:oxidoreductase activity"/>
    <property type="evidence" value="ECO:0007669"/>
    <property type="project" value="UniProtKB-KW"/>
</dbReference>